<feature type="region of interest" description="Disordered" evidence="1">
    <location>
        <begin position="1"/>
        <end position="31"/>
    </location>
</feature>
<dbReference type="Proteomes" id="UP000482800">
    <property type="component" value="Unassembled WGS sequence"/>
</dbReference>
<name>A0A6V8K442_9ACTN</name>
<keyword evidence="3" id="KW-1185">Reference proteome</keyword>
<evidence type="ECO:0000313" key="2">
    <source>
        <dbReference type="EMBL" id="GFJ76736.1"/>
    </source>
</evidence>
<organism evidence="2 3">
    <name type="scientific">Phytohabitans houttuyneae</name>
    <dbReference type="NCBI Taxonomy" id="1076126"/>
    <lineage>
        <taxon>Bacteria</taxon>
        <taxon>Bacillati</taxon>
        <taxon>Actinomycetota</taxon>
        <taxon>Actinomycetes</taxon>
        <taxon>Micromonosporales</taxon>
        <taxon>Micromonosporaceae</taxon>
    </lineage>
</organism>
<dbReference type="EMBL" id="BLPF01000001">
    <property type="protein sequence ID" value="GFJ76736.1"/>
    <property type="molecule type" value="Genomic_DNA"/>
</dbReference>
<gene>
    <name evidence="2" type="ORF">Phou_009160</name>
</gene>
<sequence>MAGGGEAVVGQVTHAGERFGQRGGSGGDHPINYATATVRGITPGGNSLVANTQCHGGGRYIKCFTTARSVGYPRR</sequence>
<reference evidence="2 3" key="2">
    <citation type="submission" date="2020-03" db="EMBL/GenBank/DDBJ databases">
        <authorList>
            <person name="Ichikawa N."/>
            <person name="Kimura A."/>
            <person name="Kitahashi Y."/>
            <person name="Uohara A."/>
        </authorList>
    </citation>
    <scope>NUCLEOTIDE SEQUENCE [LARGE SCALE GENOMIC DNA]</scope>
    <source>
        <strain evidence="2 3">NBRC 108639</strain>
    </source>
</reference>
<protein>
    <submittedName>
        <fullName evidence="2">Uncharacterized protein</fullName>
    </submittedName>
</protein>
<evidence type="ECO:0000313" key="3">
    <source>
        <dbReference type="Proteomes" id="UP000482800"/>
    </source>
</evidence>
<evidence type="ECO:0000256" key="1">
    <source>
        <dbReference type="SAM" id="MobiDB-lite"/>
    </source>
</evidence>
<proteinExistence type="predicted"/>
<accession>A0A6V8K442</accession>
<dbReference type="AlphaFoldDB" id="A0A6V8K442"/>
<reference evidence="2 3" key="1">
    <citation type="submission" date="2020-03" db="EMBL/GenBank/DDBJ databases">
        <title>Whole genome shotgun sequence of Phytohabitans houttuyneae NBRC 108639.</title>
        <authorList>
            <person name="Komaki H."/>
            <person name="Tamura T."/>
        </authorList>
    </citation>
    <scope>NUCLEOTIDE SEQUENCE [LARGE SCALE GENOMIC DNA]</scope>
    <source>
        <strain evidence="2 3">NBRC 108639</strain>
    </source>
</reference>
<comment type="caution">
    <text evidence="2">The sequence shown here is derived from an EMBL/GenBank/DDBJ whole genome shotgun (WGS) entry which is preliminary data.</text>
</comment>